<proteinExistence type="predicted"/>
<accession>A0A3P8GQD0</accession>
<gene>
    <name evidence="1" type="ORF">ECPE_LOCUS14010</name>
</gene>
<protein>
    <submittedName>
        <fullName evidence="1">Uncharacterized protein</fullName>
    </submittedName>
</protein>
<dbReference type="EMBL" id="UZAN01056485">
    <property type="protein sequence ID" value="VDP91282.1"/>
    <property type="molecule type" value="Genomic_DNA"/>
</dbReference>
<dbReference type="Proteomes" id="UP000272942">
    <property type="component" value="Unassembled WGS sequence"/>
</dbReference>
<evidence type="ECO:0000313" key="1">
    <source>
        <dbReference type="EMBL" id="VDP91282.1"/>
    </source>
</evidence>
<evidence type="ECO:0000313" key="2">
    <source>
        <dbReference type="Proteomes" id="UP000272942"/>
    </source>
</evidence>
<organism evidence="1 2">
    <name type="scientific">Echinostoma caproni</name>
    <dbReference type="NCBI Taxonomy" id="27848"/>
    <lineage>
        <taxon>Eukaryota</taxon>
        <taxon>Metazoa</taxon>
        <taxon>Spiralia</taxon>
        <taxon>Lophotrochozoa</taxon>
        <taxon>Platyhelminthes</taxon>
        <taxon>Trematoda</taxon>
        <taxon>Digenea</taxon>
        <taxon>Plagiorchiida</taxon>
        <taxon>Echinostomata</taxon>
        <taxon>Echinostomatoidea</taxon>
        <taxon>Echinostomatidae</taxon>
        <taxon>Echinostoma</taxon>
    </lineage>
</organism>
<dbReference type="AlphaFoldDB" id="A0A3P8GQD0"/>
<sequence>MSTIDSAFTFIRDRRMGQTFKALVQPGAEREAGAISTISLGRWKGNALSAEESRVP</sequence>
<keyword evidence="2" id="KW-1185">Reference proteome</keyword>
<name>A0A3P8GQD0_9TREM</name>
<reference evidence="1 2" key="1">
    <citation type="submission" date="2018-11" db="EMBL/GenBank/DDBJ databases">
        <authorList>
            <consortium name="Pathogen Informatics"/>
        </authorList>
    </citation>
    <scope>NUCLEOTIDE SEQUENCE [LARGE SCALE GENOMIC DNA]</scope>
    <source>
        <strain evidence="1 2">Egypt</strain>
    </source>
</reference>